<dbReference type="Proteomes" id="UP000251205">
    <property type="component" value="Unassembled WGS sequence"/>
</dbReference>
<dbReference type="GO" id="GO:0016614">
    <property type="term" value="F:oxidoreductase activity, acting on CH-OH group of donors"/>
    <property type="evidence" value="ECO:0007669"/>
    <property type="project" value="UniProtKB-ARBA"/>
</dbReference>
<evidence type="ECO:0000256" key="1">
    <source>
        <dbReference type="ARBA" id="ARBA00006484"/>
    </source>
</evidence>
<dbReference type="PANTHER" id="PTHR48107">
    <property type="entry name" value="NADPH-DEPENDENT ALDEHYDE REDUCTASE-LIKE PROTEIN, CHLOROPLASTIC-RELATED"/>
    <property type="match status" value="1"/>
</dbReference>
<gene>
    <name evidence="4" type="ORF">DQ393_12335</name>
</gene>
<name>A0A329YDN8_RHITR</name>
<dbReference type="PANTHER" id="PTHR48107:SF7">
    <property type="entry name" value="RE15974P"/>
    <property type="match status" value="1"/>
</dbReference>
<accession>A0A329YDN8</accession>
<evidence type="ECO:0000313" key="5">
    <source>
        <dbReference type="Proteomes" id="UP000251205"/>
    </source>
</evidence>
<keyword evidence="2" id="KW-0560">Oxidoreductase</keyword>
<dbReference type="InterPro" id="IPR020904">
    <property type="entry name" value="Sc_DH/Rdtase_CS"/>
</dbReference>
<dbReference type="Pfam" id="PF13561">
    <property type="entry name" value="adh_short_C2"/>
    <property type="match status" value="1"/>
</dbReference>
<dbReference type="InterPro" id="IPR002347">
    <property type="entry name" value="SDR_fam"/>
</dbReference>
<dbReference type="PRINTS" id="PR00081">
    <property type="entry name" value="GDHRDH"/>
</dbReference>
<comment type="caution">
    <text evidence="4">The sequence shown here is derived from an EMBL/GenBank/DDBJ whole genome shotgun (WGS) entry which is preliminary data.</text>
</comment>
<dbReference type="SMART" id="SM00822">
    <property type="entry name" value="PKS_KR"/>
    <property type="match status" value="1"/>
</dbReference>
<dbReference type="FunFam" id="3.40.50.720:FF:000084">
    <property type="entry name" value="Short-chain dehydrogenase reductase"/>
    <property type="match status" value="1"/>
</dbReference>
<evidence type="ECO:0000259" key="3">
    <source>
        <dbReference type="SMART" id="SM00822"/>
    </source>
</evidence>
<evidence type="ECO:0000313" key="4">
    <source>
        <dbReference type="EMBL" id="RAX41333.1"/>
    </source>
</evidence>
<feature type="domain" description="Ketoreductase" evidence="3">
    <location>
        <begin position="2"/>
        <end position="180"/>
    </location>
</feature>
<reference evidence="4 5" key="1">
    <citation type="submission" date="2018-06" db="EMBL/GenBank/DDBJ databases">
        <title>Whole Genome Sequence of an efficient microsymbiont, Rhizobium tropici.</title>
        <authorList>
            <person name="Srinivasan R."/>
            <person name="Singh H.V."/>
            <person name="Srivastava R."/>
            <person name="Kumari B."/>
            <person name="Radhakrishna A."/>
        </authorList>
    </citation>
    <scope>NUCLEOTIDE SEQUENCE [LARGE SCALE GENOMIC DNA]</scope>
    <source>
        <strain evidence="4 5">IGFRI Rhizo-19</strain>
    </source>
</reference>
<dbReference type="OrthoDB" id="9803333at2"/>
<comment type="similarity">
    <text evidence="1">Belongs to the short-chain dehydrogenases/reductases (SDR) family.</text>
</comment>
<protein>
    <submittedName>
        <fullName evidence="4">3-ketoacyl-ACP reductase</fullName>
    </submittedName>
</protein>
<dbReference type="EMBL" id="QMKK01000030">
    <property type="protein sequence ID" value="RAX41333.1"/>
    <property type="molecule type" value="Genomic_DNA"/>
</dbReference>
<dbReference type="RefSeq" id="WP_112342062.1">
    <property type="nucleotide sequence ID" value="NZ_QMKK01000030.1"/>
</dbReference>
<sequence>MQVAIVTGGSRGIGRAASVALARRGFAVVVNYAGSADDAAVVVSQIETIGGEAIAIKADVASAEQVKALFDGAQQQFGGIDVLVACAGVMTPSPLAKVTDEDFDRHFTVNVRGTFNAFREAANRVRDNGRLIGFSSTTLALNAPGYSIYNATKGAVEGMVRVVAKELGGRGITVNAAAPGPVETELFLRDKPQELVDRMASMAPLNRLGQPDDIAEVVAFLASREAGWVNGQVLRANGGIA</sequence>
<dbReference type="AlphaFoldDB" id="A0A329YDN8"/>
<dbReference type="SUPFAM" id="SSF51735">
    <property type="entry name" value="NAD(P)-binding Rossmann-fold domains"/>
    <property type="match status" value="1"/>
</dbReference>
<dbReference type="InterPro" id="IPR036291">
    <property type="entry name" value="NAD(P)-bd_dom_sf"/>
</dbReference>
<evidence type="ECO:0000256" key="2">
    <source>
        <dbReference type="ARBA" id="ARBA00023002"/>
    </source>
</evidence>
<proteinExistence type="inferred from homology"/>
<dbReference type="InterPro" id="IPR057326">
    <property type="entry name" value="KR_dom"/>
</dbReference>
<dbReference type="Gene3D" id="3.40.50.720">
    <property type="entry name" value="NAD(P)-binding Rossmann-like Domain"/>
    <property type="match status" value="1"/>
</dbReference>
<organism evidence="4 5">
    <name type="scientific">Rhizobium tropici</name>
    <dbReference type="NCBI Taxonomy" id="398"/>
    <lineage>
        <taxon>Bacteria</taxon>
        <taxon>Pseudomonadati</taxon>
        <taxon>Pseudomonadota</taxon>
        <taxon>Alphaproteobacteria</taxon>
        <taxon>Hyphomicrobiales</taxon>
        <taxon>Rhizobiaceae</taxon>
        <taxon>Rhizobium/Agrobacterium group</taxon>
        <taxon>Rhizobium</taxon>
    </lineage>
</organism>
<dbReference type="PROSITE" id="PS00061">
    <property type="entry name" value="ADH_SHORT"/>
    <property type="match status" value="1"/>
</dbReference>
<dbReference type="PRINTS" id="PR00080">
    <property type="entry name" value="SDRFAMILY"/>
</dbReference>